<dbReference type="PROSITE" id="PS50850">
    <property type="entry name" value="MFS"/>
    <property type="match status" value="1"/>
</dbReference>
<evidence type="ECO:0000256" key="3">
    <source>
        <dbReference type="ARBA" id="ARBA00022989"/>
    </source>
</evidence>
<keyword evidence="4 5" id="KW-0472">Membrane</keyword>
<dbReference type="GO" id="GO:0005886">
    <property type="term" value="C:plasma membrane"/>
    <property type="evidence" value="ECO:0007669"/>
    <property type="project" value="TreeGrafter"/>
</dbReference>
<dbReference type="Gene3D" id="1.20.1250.20">
    <property type="entry name" value="MFS general substrate transporter like domains"/>
    <property type="match status" value="2"/>
</dbReference>
<feature type="transmembrane region" description="Helical" evidence="5">
    <location>
        <begin position="103"/>
        <end position="124"/>
    </location>
</feature>
<dbReference type="PANTHER" id="PTHR23501">
    <property type="entry name" value="MAJOR FACILITATOR SUPERFAMILY"/>
    <property type="match status" value="1"/>
</dbReference>
<feature type="transmembrane region" description="Helical" evidence="5">
    <location>
        <begin position="418"/>
        <end position="440"/>
    </location>
</feature>
<dbReference type="EMBL" id="CAFAAI010000150">
    <property type="protein sequence ID" value="CAB4799504.1"/>
    <property type="molecule type" value="Genomic_DNA"/>
</dbReference>
<proteinExistence type="predicted"/>
<reference evidence="8" key="1">
    <citation type="submission" date="2020-05" db="EMBL/GenBank/DDBJ databases">
        <authorList>
            <person name="Chiriac C."/>
            <person name="Salcher M."/>
            <person name="Ghai R."/>
            <person name="Kavagutti S V."/>
        </authorList>
    </citation>
    <scope>NUCLEOTIDE SEQUENCE</scope>
</reference>
<feature type="transmembrane region" description="Helical" evidence="5">
    <location>
        <begin position="226"/>
        <end position="246"/>
    </location>
</feature>
<sequence>MTRAPLDASQRALAVGLVLSVTLVAFETTAVITALPTIADALHGDSLYGATLAAYMLADLVALVWAGEQADLHGVRRPFLACIGIFLIGLVVAASAQSMTMVLIGRLLQGAGSGGFAPLSYIAVRRAFPVERQASMYAYLSAGWVLPSLLGPVVAGVVVDRAGWRWVFIGIAPLAAAVALLTARAMTHLAPSEAIIDRRPTRLHRAFQASAGVGILAAGLQNKHLLLAAPLCIAGIAIALPALRFMLPAGVFRARRGLPAIVAVRFLATATFLGVDSFVPLAADRLHGARPIVQGFVISGAAITWTIGQAVTARRVDRINPGRVSGMGFGFLLIGIATVAPVLSTSWPLPMVFVTWAIGGFGMGILFNPTTVASMTYADDGREGEISSQIHLADSLGFGMMGVIGGSTVAFADRTSATLQSAIGVNFALAALCAVLGLAASRGVRSRA</sequence>
<accession>A0A6J6XVC8</accession>
<dbReference type="InterPro" id="IPR011701">
    <property type="entry name" value="MFS"/>
</dbReference>
<dbReference type="InterPro" id="IPR020846">
    <property type="entry name" value="MFS_dom"/>
</dbReference>
<feature type="transmembrane region" description="Helical" evidence="5">
    <location>
        <begin position="136"/>
        <end position="158"/>
    </location>
</feature>
<feature type="transmembrane region" description="Helical" evidence="5">
    <location>
        <begin position="258"/>
        <end position="279"/>
    </location>
</feature>
<dbReference type="GO" id="GO:0022857">
    <property type="term" value="F:transmembrane transporter activity"/>
    <property type="evidence" value="ECO:0007669"/>
    <property type="project" value="InterPro"/>
</dbReference>
<feature type="transmembrane region" description="Helical" evidence="5">
    <location>
        <begin position="12"/>
        <end position="35"/>
    </location>
</feature>
<feature type="transmembrane region" description="Helical" evidence="5">
    <location>
        <begin position="324"/>
        <end position="343"/>
    </location>
</feature>
<feature type="transmembrane region" description="Helical" evidence="5">
    <location>
        <begin position="349"/>
        <end position="369"/>
    </location>
</feature>
<feature type="transmembrane region" description="Helical" evidence="5">
    <location>
        <begin position="390"/>
        <end position="412"/>
    </location>
</feature>
<feature type="transmembrane region" description="Helical" evidence="5">
    <location>
        <begin position="203"/>
        <end position="220"/>
    </location>
</feature>
<evidence type="ECO:0000313" key="8">
    <source>
        <dbReference type="EMBL" id="CAB4799504.1"/>
    </source>
</evidence>
<feature type="transmembrane region" description="Helical" evidence="5">
    <location>
        <begin position="78"/>
        <end position="97"/>
    </location>
</feature>
<name>A0A6J6XVC8_9ZZZZ</name>
<evidence type="ECO:0000313" key="7">
    <source>
        <dbReference type="EMBL" id="CAB4680087.1"/>
    </source>
</evidence>
<evidence type="ECO:0000259" key="6">
    <source>
        <dbReference type="PROSITE" id="PS50850"/>
    </source>
</evidence>
<feature type="transmembrane region" description="Helical" evidence="5">
    <location>
        <begin position="164"/>
        <end position="183"/>
    </location>
</feature>
<dbReference type="AlphaFoldDB" id="A0A6J6XVC8"/>
<feature type="domain" description="Major facilitator superfamily (MFS) profile" evidence="6">
    <location>
        <begin position="13"/>
        <end position="448"/>
    </location>
</feature>
<feature type="transmembrane region" description="Helical" evidence="5">
    <location>
        <begin position="291"/>
        <end position="312"/>
    </location>
</feature>
<protein>
    <submittedName>
        <fullName evidence="8">Unannotated protein</fullName>
    </submittedName>
</protein>
<evidence type="ECO:0000256" key="4">
    <source>
        <dbReference type="ARBA" id="ARBA00023136"/>
    </source>
</evidence>
<dbReference type="PANTHER" id="PTHR23501:SF154">
    <property type="entry name" value="MULTIDRUG-EFFLUX TRANSPORTER RV1634-RELATED"/>
    <property type="match status" value="1"/>
</dbReference>
<evidence type="ECO:0000256" key="5">
    <source>
        <dbReference type="SAM" id="Phobius"/>
    </source>
</evidence>
<keyword evidence="3 5" id="KW-1133">Transmembrane helix</keyword>
<dbReference type="InterPro" id="IPR036259">
    <property type="entry name" value="MFS_trans_sf"/>
</dbReference>
<evidence type="ECO:0000256" key="1">
    <source>
        <dbReference type="ARBA" id="ARBA00004141"/>
    </source>
</evidence>
<gene>
    <name evidence="7" type="ORF">UFOPK2366_00143</name>
    <name evidence="8" type="ORF">UFOPK2992_00941</name>
</gene>
<organism evidence="8">
    <name type="scientific">freshwater metagenome</name>
    <dbReference type="NCBI Taxonomy" id="449393"/>
    <lineage>
        <taxon>unclassified sequences</taxon>
        <taxon>metagenomes</taxon>
        <taxon>ecological metagenomes</taxon>
    </lineage>
</organism>
<comment type="subcellular location">
    <subcellularLocation>
        <location evidence="1">Membrane</location>
        <topology evidence="1">Multi-pass membrane protein</topology>
    </subcellularLocation>
</comment>
<evidence type="ECO:0000256" key="2">
    <source>
        <dbReference type="ARBA" id="ARBA00022692"/>
    </source>
</evidence>
<feature type="transmembrane region" description="Helical" evidence="5">
    <location>
        <begin position="47"/>
        <end position="66"/>
    </location>
</feature>
<keyword evidence="2 5" id="KW-0812">Transmembrane</keyword>
<dbReference type="Pfam" id="PF07690">
    <property type="entry name" value="MFS_1"/>
    <property type="match status" value="1"/>
</dbReference>
<dbReference type="EMBL" id="CAEZXM010000014">
    <property type="protein sequence ID" value="CAB4680087.1"/>
    <property type="molecule type" value="Genomic_DNA"/>
</dbReference>
<dbReference type="SUPFAM" id="SSF103473">
    <property type="entry name" value="MFS general substrate transporter"/>
    <property type="match status" value="1"/>
</dbReference>